<accession>A0A4Q6XSA7</accession>
<dbReference type="RefSeq" id="WP_130142317.1">
    <property type="nucleotide sequence ID" value="NZ_SGIT01000002.1"/>
</dbReference>
<comment type="caution">
    <text evidence="5">The sequence shown here is derived from an EMBL/GenBank/DDBJ whole genome shotgun (WGS) entry which is preliminary data.</text>
</comment>
<dbReference type="InterPro" id="IPR018060">
    <property type="entry name" value="HTH_AraC"/>
</dbReference>
<dbReference type="EMBL" id="SGIT01000002">
    <property type="protein sequence ID" value="RZF60402.1"/>
    <property type="molecule type" value="Genomic_DNA"/>
</dbReference>
<dbReference type="PRINTS" id="PR00032">
    <property type="entry name" value="HTHARAC"/>
</dbReference>
<keyword evidence="2" id="KW-0238">DNA-binding</keyword>
<feature type="domain" description="HTH araC/xylS-type" evidence="4">
    <location>
        <begin position="187"/>
        <end position="285"/>
    </location>
</feature>
<dbReference type="Pfam" id="PF12833">
    <property type="entry name" value="HTH_18"/>
    <property type="match status" value="1"/>
</dbReference>
<dbReference type="SUPFAM" id="SSF46689">
    <property type="entry name" value="Homeodomain-like"/>
    <property type="match status" value="1"/>
</dbReference>
<organism evidence="5 6">
    <name type="scientific">Sphingobacterium corticibacterium</name>
    <dbReference type="NCBI Taxonomy" id="2484746"/>
    <lineage>
        <taxon>Bacteria</taxon>
        <taxon>Pseudomonadati</taxon>
        <taxon>Bacteroidota</taxon>
        <taxon>Sphingobacteriia</taxon>
        <taxon>Sphingobacteriales</taxon>
        <taxon>Sphingobacteriaceae</taxon>
        <taxon>Sphingobacterium</taxon>
    </lineage>
</organism>
<dbReference type="Gene3D" id="1.10.10.60">
    <property type="entry name" value="Homeodomain-like"/>
    <property type="match status" value="2"/>
</dbReference>
<evidence type="ECO:0000313" key="6">
    <source>
        <dbReference type="Proteomes" id="UP000292855"/>
    </source>
</evidence>
<dbReference type="PANTHER" id="PTHR43280:SF27">
    <property type="entry name" value="TRANSCRIPTIONAL REGULATOR MTLR"/>
    <property type="match status" value="1"/>
</dbReference>
<dbReference type="InterPro" id="IPR009057">
    <property type="entry name" value="Homeodomain-like_sf"/>
</dbReference>
<name>A0A4Q6XSA7_9SPHI</name>
<evidence type="ECO:0000256" key="1">
    <source>
        <dbReference type="ARBA" id="ARBA00023015"/>
    </source>
</evidence>
<sequence>MLSILRETTPLSEKDCFMVFTREKTDFDFPVHVHPEYELNFIENAKGAQRIMGDSIEEIEDIELALITSSNLEHGWMNHRCVPGTIIKEITIQFHPNLLNDQLLNRNQFRTIQNMFAKAAYGISFSETAIEQIKTKIYDLAADNDGFYSVMKLIELLYELSHDTAARMLSSRSFHAEKQQFNSRRVERIIQFLMENYTREVTLGDVSDLVGMTAVSVSRFLKLRTGRSFVDTLNDIRLGHASRRLIDTTHSVAEIALQSGFNNLSNFNRIFLKKKGCTPSDFRNKYRASKFFL</sequence>
<dbReference type="GO" id="GO:0043565">
    <property type="term" value="F:sequence-specific DNA binding"/>
    <property type="evidence" value="ECO:0007669"/>
    <property type="project" value="InterPro"/>
</dbReference>
<protein>
    <submittedName>
        <fullName evidence="5">AraC family transcriptional regulator</fullName>
    </submittedName>
</protein>
<dbReference type="InterPro" id="IPR018062">
    <property type="entry name" value="HTH_AraC-typ_CS"/>
</dbReference>
<evidence type="ECO:0000313" key="5">
    <source>
        <dbReference type="EMBL" id="RZF60402.1"/>
    </source>
</evidence>
<dbReference type="OrthoDB" id="9787988at2"/>
<dbReference type="PANTHER" id="PTHR43280">
    <property type="entry name" value="ARAC-FAMILY TRANSCRIPTIONAL REGULATOR"/>
    <property type="match status" value="1"/>
</dbReference>
<dbReference type="InterPro" id="IPR020449">
    <property type="entry name" value="Tscrpt_reg_AraC-type_HTH"/>
</dbReference>
<reference evidence="5 6" key="1">
    <citation type="submission" date="2019-02" db="EMBL/GenBank/DDBJ databases">
        <authorList>
            <person name="Li Y."/>
        </authorList>
    </citation>
    <scope>NUCLEOTIDE SEQUENCE [LARGE SCALE GENOMIC DNA]</scope>
    <source>
        <strain evidence="5 6">30C10-4-7</strain>
    </source>
</reference>
<evidence type="ECO:0000256" key="3">
    <source>
        <dbReference type="ARBA" id="ARBA00023163"/>
    </source>
</evidence>
<dbReference type="PROSITE" id="PS00041">
    <property type="entry name" value="HTH_ARAC_FAMILY_1"/>
    <property type="match status" value="1"/>
</dbReference>
<evidence type="ECO:0000256" key="2">
    <source>
        <dbReference type="ARBA" id="ARBA00023125"/>
    </source>
</evidence>
<keyword evidence="6" id="KW-1185">Reference proteome</keyword>
<keyword evidence="1" id="KW-0805">Transcription regulation</keyword>
<dbReference type="GO" id="GO:0003700">
    <property type="term" value="F:DNA-binding transcription factor activity"/>
    <property type="evidence" value="ECO:0007669"/>
    <property type="project" value="InterPro"/>
</dbReference>
<dbReference type="AlphaFoldDB" id="A0A4Q6XSA7"/>
<keyword evidence="3" id="KW-0804">Transcription</keyword>
<gene>
    <name evidence="5" type="ORF">EWE74_14980</name>
</gene>
<evidence type="ECO:0000259" key="4">
    <source>
        <dbReference type="PROSITE" id="PS01124"/>
    </source>
</evidence>
<dbReference type="SMART" id="SM00342">
    <property type="entry name" value="HTH_ARAC"/>
    <property type="match status" value="1"/>
</dbReference>
<dbReference type="PROSITE" id="PS01124">
    <property type="entry name" value="HTH_ARAC_FAMILY_2"/>
    <property type="match status" value="1"/>
</dbReference>
<proteinExistence type="predicted"/>
<dbReference type="Proteomes" id="UP000292855">
    <property type="component" value="Unassembled WGS sequence"/>
</dbReference>